<protein>
    <submittedName>
        <fullName evidence="1">Uncharacterized protein</fullName>
    </submittedName>
</protein>
<evidence type="ECO:0000313" key="1">
    <source>
        <dbReference type="EMBL" id="AEL25892.1"/>
    </source>
</evidence>
<evidence type="ECO:0000313" key="2">
    <source>
        <dbReference type="Proteomes" id="UP000001635"/>
    </source>
</evidence>
<dbReference type="KEGG" id="cmr:Cycma_2147"/>
<dbReference type="AlphaFoldDB" id="G0J2K1"/>
<dbReference type="STRING" id="880070.Cycma_2147"/>
<keyword evidence="2" id="KW-1185">Reference proteome</keyword>
<dbReference type="Proteomes" id="UP000001635">
    <property type="component" value="Chromosome"/>
</dbReference>
<name>G0J2K1_CYCMS</name>
<dbReference type="EMBL" id="CP002955">
    <property type="protein sequence ID" value="AEL25892.1"/>
    <property type="molecule type" value="Genomic_DNA"/>
</dbReference>
<gene>
    <name evidence="1" type="ordered locus">Cycma_2147</name>
</gene>
<reference evidence="2" key="1">
    <citation type="submission" date="2011-07" db="EMBL/GenBank/DDBJ databases">
        <title>The complete genome of Cyclobacterium marinum DSM 745.</title>
        <authorList>
            <person name="Lucas S."/>
            <person name="Han J."/>
            <person name="Lapidus A."/>
            <person name="Bruce D."/>
            <person name="Goodwin L."/>
            <person name="Pitluck S."/>
            <person name="Peters L."/>
            <person name="Kyrpides N."/>
            <person name="Mavromatis K."/>
            <person name="Ivanova N."/>
            <person name="Ovchinnikova G."/>
            <person name="Chertkov O."/>
            <person name="Detter J.C."/>
            <person name="Tapia R."/>
            <person name="Han C."/>
            <person name="Land M."/>
            <person name="Hauser L."/>
            <person name="Markowitz V."/>
            <person name="Cheng J.-F."/>
            <person name="Hugenholtz P."/>
            <person name="Woyke T."/>
            <person name="Wu D."/>
            <person name="Tindall B."/>
            <person name="Schuetze A."/>
            <person name="Brambilla E."/>
            <person name="Klenk H.-P."/>
            <person name="Eisen J.A."/>
        </authorList>
    </citation>
    <scope>NUCLEOTIDE SEQUENCE [LARGE SCALE GENOMIC DNA]</scope>
    <source>
        <strain evidence="2">ATCC 25205 / DSM 745 / LMG 13164 / NCIMB 1802</strain>
    </source>
</reference>
<proteinExistence type="predicted"/>
<sequence length="33" mass="3726">MGKKNEKVKPNNPKNLKKLTGGQSIIKTYLLIK</sequence>
<dbReference type="HOGENOM" id="CLU_3381487_0_0_10"/>
<accession>G0J2K1</accession>
<organism evidence="1 2">
    <name type="scientific">Cyclobacterium marinum (strain ATCC 25205 / DSM 745 / LMG 13164 / NCIMB 1802)</name>
    <name type="common">Flectobacillus marinus</name>
    <dbReference type="NCBI Taxonomy" id="880070"/>
    <lineage>
        <taxon>Bacteria</taxon>
        <taxon>Pseudomonadati</taxon>
        <taxon>Bacteroidota</taxon>
        <taxon>Cytophagia</taxon>
        <taxon>Cytophagales</taxon>
        <taxon>Cyclobacteriaceae</taxon>
        <taxon>Cyclobacterium</taxon>
    </lineage>
</organism>